<dbReference type="PANTHER" id="PTHR42047:SF1">
    <property type="entry name" value="PROTEIN, PUTATIVE (AFU_ORTHOLOGUE AFUA_6G03560)-RELATED"/>
    <property type="match status" value="1"/>
</dbReference>
<organism evidence="2 3">
    <name type="scientific">Xylaria multiplex</name>
    <dbReference type="NCBI Taxonomy" id="323545"/>
    <lineage>
        <taxon>Eukaryota</taxon>
        <taxon>Fungi</taxon>
        <taxon>Dikarya</taxon>
        <taxon>Ascomycota</taxon>
        <taxon>Pezizomycotina</taxon>
        <taxon>Sordariomycetes</taxon>
        <taxon>Xylariomycetidae</taxon>
        <taxon>Xylariales</taxon>
        <taxon>Xylariaceae</taxon>
        <taxon>Xylaria</taxon>
    </lineage>
</organism>
<proteinExistence type="predicted"/>
<evidence type="ECO:0000313" key="3">
    <source>
        <dbReference type="Proteomes" id="UP000481858"/>
    </source>
</evidence>
<name>A0A7C8ILE7_9PEZI</name>
<feature type="signal peptide" evidence="1">
    <location>
        <begin position="1"/>
        <end position="16"/>
    </location>
</feature>
<sequence>MKFALAFIAYPITALATFLPQAILSTLDEPFVATVWSKDITKAVVNASGGKFYIGRPTQTYCPDGVVDCSHFTGTETVFVPGYDGRLGLRVNVPGGQQVYVAPDGSLSFTQAHSAYIPPRFYPDRVLAGRVREV</sequence>
<evidence type="ECO:0000313" key="2">
    <source>
        <dbReference type="EMBL" id="KAF2963344.1"/>
    </source>
</evidence>
<reference evidence="2 3" key="1">
    <citation type="submission" date="2019-12" db="EMBL/GenBank/DDBJ databases">
        <title>Draft genome sequence of the ascomycete Xylaria multiplex DSM 110363.</title>
        <authorList>
            <person name="Buettner E."/>
            <person name="Kellner H."/>
        </authorList>
    </citation>
    <scope>NUCLEOTIDE SEQUENCE [LARGE SCALE GENOMIC DNA]</scope>
    <source>
        <strain evidence="2 3">DSM 110363</strain>
    </source>
</reference>
<dbReference type="PANTHER" id="PTHR42047">
    <property type="entry name" value="PROTEIN, PUTATIVE (AFU_ORTHOLOGUE AFUA_6G03560)-RELATED"/>
    <property type="match status" value="1"/>
</dbReference>
<accession>A0A7C8ILE7</accession>
<dbReference type="InterPro" id="IPR052820">
    <property type="entry name" value="PhiA_domain"/>
</dbReference>
<evidence type="ECO:0000256" key="1">
    <source>
        <dbReference type="SAM" id="SignalP"/>
    </source>
</evidence>
<dbReference type="AlphaFoldDB" id="A0A7C8ILE7"/>
<protein>
    <submittedName>
        <fullName evidence="2">Uncharacterized protein</fullName>
    </submittedName>
</protein>
<dbReference type="EMBL" id="WUBL01000212">
    <property type="protein sequence ID" value="KAF2963344.1"/>
    <property type="molecule type" value="Genomic_DNA"/>
</dbReference>
<keyword evidence="1" id="KW-0732">Signal</keyword>
<feature type="chain" id="PRO_5028997590" evidence="1">
    <location>
        <begin position="17"/>
        <end position="134"/>
    </location>
</feature>
<dbReference type="Proteomes" id="UP000481858">
    <property type="component" value="Unassembled WGS sequence"/>
</dbReference>
<keyword evidence="3" id="KW-1185">Reference proteome</keyword>
<dbReference type="InParanoid" id="A0A7C8ILE7"/>
<dbReference type="OrthoDB" id="5430620at2759"/>
<comment type="caution">
    <text evidence="2">The sequence shown here is derived from an EMBL/GenBank/DDBJ whole genome shotgun (WGS) entry which is preliminary data.</text>
</comment>
<gene>
    <name evidence="2" type="ORF">GQX73_g10230</name>
</gene>